<gene>
    <name evidence="1" type="ORF">L1987_33566</name>
</gene>
<name>A0ACB9HSR9_9ASTR</name>
<reference evidence="2" key="1">
    <citation type="journal article" date="2022" name="Mol. Ecol. Resour.">
        <title>The genomes of chicory, endive, great burdock and yacon provide insights into Asteraceae palaeo-polyploidization history and plant inulin production.</title>
        <authorList>
            <person name="Fan W."/>
            <person name="Wang S."/>
            <person name="Wang H."/>
            <person name="Wang A."/>
            <person name="Jiang F."/>
            <person name="Liu H."/>
            <person name="Zhao H."/>
            <person name="Xu D."/>
            <person name="Zhang Y."/>
        </authorList>
    </citation>
    <scope>NUCLEOTIDE SEQUENCE [LARGE SCALE GENOMIC DNA]</scope>
    <source>
        <strain evidence="2">cv. Yunnan</strain>
    </source>
</reference>
<accession>A0ACB9HSR9</accession>
<evidence type="ECO:0000313" key="1">
    <source>
        <dbReference type="EMBL" id="KAI3798295.1"/>
    </source>
</evidence>
<organism evidence="1 2">
    <name type="scientific">Smallanthus sonchifolius</name>
    <dbReference type="NCBI Taxonomy" id="185202"/>
    <lineage>
        <taxon>Eukaryota</taxon>
        <taxon>Viridiplantae</taxon>
        <taxon>Streptophyta</taxon>
        <taxon>Embryophyta</taxon>
        <taxon>Tracheophyta</taxon>
        <taxon>Spermatophyta</taxon>
        <taxon>Magnoliopsida</taxon>
        <taxon>eudicotyledons</taxon>
        <taxon>Gunneridae</taxon>
        <taxon>Pentapetalae</taxon>
        <taxon>asterids</taxon>
        <taxon>campanulids</taxon>
        <taxon>Asterales</taxon>
        <taxon>Asteraceae</taxon>
        <taxon>Asteroideae</taxon>
        <taxon>Heliantheae alliance</taxon>
        <taxon>Millerieae</taxon>
        <taxon>Smallanthus</taxon>
    </lineage>
</organism>
<reference evidence="1 2" key="2">
    <citation type="journal article" date="2022" name="Mol. Ecol. Resour.">
        <title>The genomes of chicory, endive, great burdock and yacon provide insights into Asteraceae paleo-polyploidization history and plant inulin production.</title>
        <authorList>
            <person name="Fan W."/>
            <person name="Wang S."/>
            <person name="Wang H."/>
            <person name="Wang A."/>
            <person name="Jiang F."/>
            <person name="Liu H."/>
            <person name="Zhao H."/>
            <person name="Xu D."/>
            <person name="Zhang Y."/>
        </authorList>
    </citation>
    <scope>NUCLEOTIDE SEQUENCE [LARGE SCALE GENOMIC DNA]</scope>
    <source>
        <strain evidence="2">cv. Yunnan</strain>
        <tissue evidence="1">Leaves</tissue>
    </source>
</reference>
<proteinExistence type="predicted"/>
<sequence>MFNTAAGGHIMERLEPDECEEMFESFAQDEQQHPHSVRNSIPTTRAPASSPRGVHQVTPETSVVAALASMSNEIKELKLSAQRCHVCRGGHNTRDCPVNNQEHVSFAGNQNRGYNNYNSFGSGWRSSNNPSGFNARQYQYGGAEGGASSGSSVNIKKIEEMIENQTQLLAQLVQNDRDARQRLDSHDTLLKNQQSTFQDLQRTVGGIAQSLEDRQGGPSSSSNASVMAVSVRSVENKEVVEDDSHSIEYGIPSVEEVNKVDWRARFA</sequence>
<evidence type="ECO:0000313" key="2">
    <source>
        <dbReference type="Proteomes" id="UP001056120"/>
    </source>
</evidence>
<dbReference type="EMBL" id="CM042028">
    <property type="protein sequence ID" value="KAI3798295.1"/>
    <property type="molecule type" value="Genomic_DNA"/>
</dbReference>
<keyword evidence="2" id="KW-1185">Reference proteome</keyword>
<comment type="caution">
    <text evidence="1">The sequence shown here is derived from an EMBL/GenBank/DDBJ whole genome shotgun (WGS) entry which is preliminary data.</text>
</comment>
<dbReference type="Proteomes" id="UP001056120">
    <property type="component" value="Linkage Group LG11"/>
</dbReference>
<protein>
    <submittedName>
        <fullName evidence="1">Uncharacterized protein</fullName>
    </submittedName>
</protein>